<name>A0AAP5I5S4_9CYAN</name>
<gene>
    <name evidence="1" type="ORF">G7B40_006945</name>
</gene>
<dbReference type="Proteomes" id="UP000667802">
    <property type="component" value="Unassembled WGS sequence"/>
</dbReference>
<protein>
    <submittedName>
        <fullName evidence="1">Uncharacterized protein</fullName>
    </submittedName>
</protein>
<dbReference type="EMBL" id="JAALHA020000002">
    <property type="protein sequence ID" value="MDR9894309.1"/>
    <property type="molecule type" value="Genomic_DNA"/>
</dbReference>
<comment type="caution">
    <text evidence="1">The sequence shown here is derived from an EMBL/GenBank/DDBJ whole genome shotgun (WGS) entry which is preliminary data.</text>
</comment>
<keyword evidence="2" id="KW-1185">Reference proteome</keyword>
<proteinExistence type="predicted"/>
<dbReference type="RefSeq" id="WP_208349745.1">
    <property type="nucleotide sequence ID" value="NZ_JAALHA020000002.1"/>
</dbReference>
<organism evidence="1 2">
    <name type="scientific">Aetokthonos hydrillicola Thurmond2011</name>
    <dbReference type="NCBI Taxonomy" id="2712845"/>
    <lineage>
        <taxon>Bacteria</taxon>
        <taxon>Bacillati</taxon>
        <taxon>Cyanobacteriota</taxon>
        <taxon>Cyanophyceae</taxon>
        <taxon>Nostocales</taxon>
        <taxon>Hapalosiphonaceae</taxon>
        <taxon>Aetokthonos</taxon>
    </lineage>
</organism>
<accession>A0AAP5I5S4</accession>
<dbReference type="AlphaFoldDB" id="A0AAP5I5S4"/>
<reference evidence="2" key="1">
    <citation type="journal article" date="2021" name="Science">
        <title>Hunting the eagle killer: A cyanobacterial neurotoxin causes vacuolar myelinopathy.</title>
        <authorList>
            <person name="Breinlinger S."/>
            <person name="Phillips T.J."/>
            <person name="Haram B.N."/>
            <person name="Mares J."/>
            <person name="Martinez Yerena J.A."/>
            <person name="Hrouzek P."/>
            <person name="Sobotka R."/>
            <person name="Henderson W.M."/>
            <person name="Schmieder P."/>
            <person name="Williams S.M."/>
            <person name="Lauderdale J.D."/>
            <person name="Wilde H.D."/>
            <person name="Gerrin W."/>
            <person name="Kust A."/>
            <person name="Washington J.W."/>
            <person name="Wagner C."/>
            <person name="Geier B."/>
            <person name="Liebeke M."/>
            <person name="Enke H."/>
            <person name="Niedermeyer T.H.J."/>
            <person name="Wilde S.B."/>
        </authorList>
    </citation>
    <scope>NUCLEOTIDE SEQUENCE [LARGE SCALE GENOMIC DNA]</scope>
    <source>
        <strain evidence="2">Thurmond2011</strain>
    </source>
</reference>
<sequence length="76" mass="8959">MSSEAITTVIKMMESLREDIQDRVVEHLKEYLDDLRDELQWKESFKKSQPKLIAVAQRAKQEIAEVHAQPTDYEQL</sequence>
<evidence type="ECO:0000313" key="2">
    <source>
        <dbReference type="Proteomes" id="UP000667802"/>
    </source>
</evidence>
<evidence type="ECO:0000313" key="1">
    <source>
        <dbReference type="EMBL" id="MDR9894309.1"/>
    </source>
</evidence>